<evidence type="ECO:0000313" key="4">
    <source>
        <dbReference type="EMBL" id="PLW70901.1"/>
    </source>
</evidence>
<dbReference type="EMBL" id="PKUS01000001">
    <property type="protein sequence ID" value="PLW70901.1"/>
    <property type="molecule type" value="Genomic_DNA"/>
</dbReference>
<dbReference type="AlphaFoldDB" id="A0A2N5X8U4"/>
<keyword evidence="5" id="KW-1185">Reference proteome</keyword>
<keyword evidence="2" id="KW-0812">Transmembrane</keyword>
<accession>A0A2N5X8U4</accession>
<feature type="transmembrane region" description="Helical" evidence="2">
    <location>
        <begin position="72"/>
        <end position="89"/>
    </location>
</feature>
<reference evidence="4 5" key="1">
    <citation type="submission" date="2018-01" db="EMBL/GenBank/DDBJ databases">
        <title>The draft genome sequence of Halioglobus lutimaris HF004.</title>
        <authorList>
            <person name="Du Z.-J."/>
            <person name="Shi M.-J."/>
        </authorList>
    </citation>
    <scope>NUCLEOTIDE SEQUENCE [LARGE SCALE GENOMIC DNA]</scope>
    <source>
        <strain evidence="4 5">HF004</strain>
    </source>
</reference>
<dbReference type="SUPFAM" id="SSF53474">
    <property type="entry name" value="alpha/beta-Hydrolases"/>
    <property type="match status" value="1"/>
</dbReference>
<keyword evidence="1 4" id="KW-0378">Hydrolase</keyword>
<organism evidence="4 5">
    <name type="scientific">Pseudohalioglobus lutimaris</name>
    <dbReference type="NCBI Taxonomy" id="1737061"/>
    <lineage>
        <taxon>Bacteria</taxon>
        <taxon>Pseudomonadati</taxon>
        <taxon>Pseudomonadota</taxon>
        <taxon>Gammaproteobacteria</taxon>
        <taxon>Cellvibrionales</taxon>
        <taxon>Halieaceae</taxon>
        <taxon>Pseudohalioglobus</taxon>
    </lineage>
</organism>
<gene>
    <name evidence="4" type="ORF">C0039_01895</name>
</gene>
<evidence type="ECO:0000256" key="2">
    <source>
        <dbReference type="SAM" id="Phobius"/>
    </source>
</evidence>
<protein>
    <submittedName>
        <fullName evidence="4">Alpha/beta hydrolase</fullName>
    </submittedName>
</protein>
<keyword evidence="2" id="KW-0472">Membrane</keyword>
<keyword evidence="2" id="KW-1133">Transmembrane helix</keyword>
<dbReference type="RefSeq" id="WP_101517086.1">
    <property type="nucleotide sequence ID" value="NZ_PKUS01000001.1"/>
</dbReference>
<feature type="transmembrane region" description="Helical" evidence="2">
    <location>
        <begin position="46"/>
        <end position="65"/>
    </location>
</feature>
<proteinExistence type="predicted"/>
<evidence type="ECO:0000259" key="3">
    <source>
        <dbReference type="Pfam" id="PF20434"/>
    </source>
</evidence>
<dbReference type="InterPro" id="IPR049492">
    <property type="entry name" value="BD-FAE-like_dom"/>
</dbReference>
<feature type="domain" description="BD-FAE-like" evidence="3">
    <location>
        <begin position="159"/>
        <end position="366"/>
    </location>
</feature>
<dbReference type="Gene3D" id="3.40.50.1820">
    <property type="entry name" value="alpha/beta hydrolase"/>
    <property type="match status" value="1"/>
</dbReference>
<dbReference type="PANTHER" id="PTHR48081">
    <property type="entry name" value="AB HYDROLASE SUPERFAMILY PROTEIN C4A8.06C"/>
    <property type="match status" value="1"/>
</dbReference>
<dbReference type="OrthoDB" id="9775851at2"/>
<dbReference type="Proteomes" id="UP000235005">
    <property type="component" value="Unassembled WGS sequence"/>
</dbReference>
<dbReference type="InterPro" id="IPR050300">
    <property type="entry name" value="GDXG_lipolytic_enzyme"/>
</dbReference>
<dbReference type="GO" id="GO:0016787">
    <property type="term" value="F:hydrolase activity"/>
    <property type="evidence" value="ECO:0007669"/>
    <property type="project" value="UniProtKB-KW"/>
</dbReference>
<evidence type="ECO:0000256" key="1">
    <source>
        <dbReference type="ARBA" id="ARBA00022801"/>
    </source>
</evidence>
<evidence type="ECO:0000313" key="5">
    <source>
        <dbReference type="Proteomes" id="UP000235005"/>
    </source>
</evidence>
<name>A0A2N5X8U4_9GAMM</name>
<dbReference type="PANTHER" id="PTHR48081:SF33">
    <property type="entry name" value="KYNURENINE FORMAMIDASE"/>
    <property type="match status" value="1"/>
</dbReference>
<comment type="caution">
    <text evidence="4">The sequence shown here is derived from an EMBL/GenBank/DDBJ whole genome shotgun (WGS) entry which is preliminary data.</text>
</comment>
<sequence length="424" mass="46985">MDWLLAFLALFNLVSMITVFTPRAIPRKAVPWATFGTALLATELAWIWLPLQALLALLFCLGGALDSTLGNLALIVLLITWPGLVWSMWKSTKAEETVESALASGLGPDYREQVTDGRRDQFRETISFSDWSNPVGFGHPDVDVIKHIPYGPAGVRQQLDIYRPRVIPEGGCPVVLQIHGGAWVMGDKGSQALPLMYHLAARGWICVAANYRLSPSVSFPTHLTDCKKALCWIRENGEEYGMNTDFVAVTGGSAGGHLTALMGLTANRPELQQENPDTDTSLQAAVPFYGVYDFLVRYDQHPNRSVYQKFLNGKVLHETVEDNPELWDLASPVAQVHEDAPPFLIFHGTHDTLAALRDAQVFAEKLRAVSAEPVVYVEMPGAEHAWEIFHSMRTEHTINGVHRFLEWALAKHRAKQADDAPAEA</sequence>
<dbReference type="Pfam" id="PF20434">
    <property type="entry name" value="BD-FAE"/>
    <property type="match status" value="1"/>
</dbReference>
<dbReference type="InterPro" id="IPR029058">
    <property type="entry name" value="AB_hydrolase_fold"/>
</dbReference>